<dbReference type="EMBL" id="JBHSTI010000008">
    <property type="protein sequence ID" value="MFC6238164.1"/>
    <property type="molecule type" value="Genomic_DNA"/>
</dbReference>
<feature type="transmembrane region" description="Helical" evidence="2">
    <location>
        <begin position="6"/>
        <end position="25"/>
    </location>
</feature>
<feature type="transmembrane region" description="Helical" evidence="2">
    <location>
        <begin position="37"/>
        <end position="63"/>
    </location>
</feature>
<evidence type="ECO:0000256" key="2">
    <source>
        <dbReference type="SAM" id="Phobius"/>
    </source>
</evidence>
<accession>A0ABW1T1I6</accession>
<feature type="compositionally biased region" description="Low complexity" evidence="1">
    <location>
        <begin position="163"/>
        <end position="180"/>
    </location>
</feature>
<feature type="transmembrane region" description="Helical" evidence="2">
    <location>
        <begin position="139"/>
        <end position="158"/>
    </location>
</feature>
<evidence type="ECO:0000313" key="3">
    <source>
        <dbReference type="EMBL" id="MFC6238164.1"/>
    </source>
</evidence>
<feature type="transmembrane region" description="Helical" evidence="2">
    <location>
        <begin position="114"/>
        <end position="133"/>
    </location>
</feature>
<evidence type="ECO:0000313" key="4">
    <source>
        <dbReference type="Proteomes" id="UP001596138"/>
    </source>
</evidence>
<gene>
    <name evidence="3" type="ORF">ACFQGU_09760</name>
</gene>
<reference evidence="4" key="1">
    <citation type="journal article" date="2019" name="Int. J. Syst. Evol. Microbiol.">
        <title>The Global Catalogue of Microorganisms (GCM) 10K type strain sequencing project: providing services to taxonomists for standard genome sequencing and annotation.</title>
        <authorList>
            <consortium name="The Broad Institute Genomics Platform"/>
            <consortium name="The Broad Institute Genome Sequencing Center for Infectious Disease"/>
            <person name="Wu L."/>
            <person name="Ma J."/>
        </authorList>
    </citation>
    <scope>NUCLEOTIDE SEQUENCE [LARGE SCALE GENOMIC DNA]</scope>
    <source>
        <strain evidence="4">CGMCC 4.7317</strain>
    </source>
</reference>
<name>A0ABW1T1I6_9ACTN</name>
<keyword evidence="2" id="KW-0812">Transmembrane</keyword>
<dbReference type="RefSeq" id="WP_386766135.1">
    <property type="nucleotide sequence ID" value="NZ_JBHSTI010000008.1"/>
</dbReference>
<keyword evidence="2" id="KW-1133">Transmembrane helix</keyword>
<evidence type="ECO:0000256" key="1">
    <source>
        <dbReference type="SAM" id="MobiDB-lite"/>
    </source>
</evidence>
<organism evidence="3 4">
    <name type="scientific">Longivirga aurantiaca</name>
    <dbReference type="NCBI Taxonomy" id="1837743"/>
    <lineage>
        <taxon>Bacteria</taxon>
        <taxon>Bacillati</taxon>
        <taxon>Actinomycetota</taxon>
        <taxon>Actinomycetes</taxon>
        <taxon>Sporichthyales</taxon>
        <taxon>Sporichthyaceae</taxon>
        <taxon>Longivirga</taxon>
    </lineage>
</organism>
<protein>
    <submittedName>
        <fullName evidence="3">Uncharacterized protein</fullName>
    </submittedName>
</protein>
<dbReference type="Proteomes" id="UP001596138">
    <property type="component" value="Unassembled WGS sequence"/>
</dbReference>
<keyword evidence="2" id="KW-0472">Membrane</keyword>
<proteinExistence type="predicted"/>
<comment type="caution">
    <text evidence="3">The sequence shown here is derived from an EMBL/GenBank/DDBJ whole genome shotgun (WGS) entry which is preliminary data.</text>
</comment>
<keyword evidence="4" id="KW-1185">Reference proteome</keyword>
<sequence length="187" mass="19413">MLYVITIALGSLTVALIILLSATPPGRPRAWKLRMSWALWCLQPALLSAGLIMGLAIQSALGYTSSNVPDDVENWLSLVTIGPVALGLVAGTVLGGLAWRSARLEQPPTTHRPWALAAFVANALWFAGGAWLIPVPAVAIALDIVILVVVLVLVLRPLRRSEAGTPSGSDGSPTGGTAAARGDLPVS</sequence>
<feature type="region of interest" description="Disordered" evidence="1">
    <location>
        <begin position="161"/>
        <end position="187"/>
    </location>
</feature>
<feature type="transmembrane region" description="Helical" evidence="2">
    <location>
        <begin position="75"/>
        <end position="102"/>
    </location>
</feature>